<evidence type="ECO:0000256" key="3">
    <source>
        <dbReference type="ARBA" id="ARBA00023163"/>
    </source>
</evidence>
<dbReference type="GO" id="GO:0046982">
    <property type="term" value="F:protein heterodimerization activity"/>
    <property type="evidence" value="ECO:0007669"/>
    <property type="project" value="InterPro"/>
</dbReference>
<feature type="compositionally biased region" description="Basic and acidic residues" evidence="5">
    <location>
        <begin position="252"/>
        <end position="274"/>
    </location>
</feature>
<reference evidence="7 8" key="1">
    <citation type="journal article" date="2018" name="BMC Genomics">
        <title>Genomic evidence for intraspecific hybridization in a clonal and extremely halotolerant yeast.</title>
        <authorList>
            <person name="Gostincar C."/>
            <person name="Stajich J.E."/>
            <person name="Zupancic J."/>
            <person name="Zalar P."/>
            <person name="Gunde-Cimerman N."/>
        </authorList>
    </citation>
    <scope>NUCLEOTIDE SEQUENCE [LARGE SCALE GENOMIC DNA]</scope>
    <source>
        <strain evidence="7 8">EXF-2788</strain>
    </source>
</reference>
<dbReference type="SMART" id="SM00576">
    <property type="entry name" value="BTP"/>
    <property type="match status" value="1"/>
</dbReference>
<dbReference type="InterPro" id="IPR006565">
    <property type="entry name" value="BTP"/>
</dbReference>
<dbReference type="GO" id="GO:0005634">
    <property type="term" value="C:nucleus"/>
    <property type="evidence" value="ECO:0007669"/>
    <property type="project" value="UniProtKB-SubCell"/>
</dbReference>
<organism evidence="7 8">
    <name type="scientific">Hortaea werneckii</name>
    <name type="common">Black yeast</name>
    <name type="synonym">Cladosporium werneckii</name>
    <dbReference type="NCBI Taxonomy" id="91943"/>
    <lineage>
        <taxon>Eukaryota</taxon>
        <taxon>Fungi</taxon>
        <taxon>Dikarya</taxon>
        <taxon>Ascomycota</taxon>
        <taxon>Pezizomycotina</taxon>
        <taxon>Dothideomycetes</taxon>
        <taxon>Dothideomycetidae</taxon>
        <taxon>Mycosphaerellales</taxon>
        <taxon>Teratosphaeriaceae</taxon>
        <taxon>Hortaea</taxon>
    </lineage>
</organism>
<keyword evidence="2" id="KW-0805">Transcription regulation</keyword>
<dbReference type="AlphaFoldDB" id="A0A3M7FBJ9"/>
<proteinExistence type="predicted"/>
<evidence type="ECO:0000313" key="8">
    <source>
        <dbReference type="Proteomes" id="UP000268823"/>
    </source>
</evidence>
<feature type="compositionally biased region" description="Acidic residues" evidence="5">
    <location>
        <begin position="275"/>
        <end position="290"/>
    </location>
</feature>
<comment type="subcellular location">
    <subcellularLocation>
        <location evidence="1">Nucleus</location>
    </subcellularLocation>
</comment>
<dbReference type="EMBL" id="QWIR01000114">
    <property type="protein sequence ID" value="RMY86278.1"/>
    <property type="molecule type" value="Genomic_DNA"/>
</dbReference>
<keyword evidence="4" id="KW-0539">Nucleus</keyword>
<dbReference type="OrthoDB" id="5402929at2759"/>
<evidence type="ECO:0000256" key="2">
    <source>
        <dbReference type="ARBA" id="ARBA00023015"/>
    </source>
</evidence>
<keyword evidence="3" id="KW-0804">Transcription</keyword>
<dbReference type="Proteomes" id="UP000268823">
    <property type="component" value="Unassembled WGS sequence"/>
</dbReference>
<dbReference type="Gene3D" id="1.10.20.10">
    <property type="entry name" value="Histone, subunit A"/>
    <property type="match status" value="1"/>
</dbReference>
<evidence type="ECO:0000256" key="4">
    <source>
        <dbReference type="ARBA" id="ARBA00023242"/>
    </source>
</evidence>
<feature type="domain" description="Bromodomain associated" evidence="6">
    <location>
        <begin position="5"/>
        <end position="82"/>
    </location>
</feature>
<evidence type="ECO:0000256" key="5">
    <source>
        <dbReference type="SAM" id="MobiDB-lite"/>
    </source>
</evidence>
<dbReference type="InterPro" id="IPR009072">
    <property type="entry name" value="Histone-fold"/>
</dbReference>
<feature type="region of interest" description="Disordered" evidence="5">
    <location>
        <begin position="243"/>
        <end position="290"/>
    </location>
</feature>
<evidence type="ECO:0000313" key="7">
    <source>
        <dbReference type="EMBL" id="RMY86278.1"/>
    </source>
</evidence>
<evidence type="ECO:0000256" key="1">
    <source>
        <dbReference type="ARBA" id="ARBA00004123"/>
    </source>
</evidence>
<sequence length="290" mass="31400">MSQAHDLHRALLRPAIIHTLRAAGFHSTRPSVLDTLVNIAERYLLLLASTTAQHAYNTHNDPIPTVTDVRMALTDCGALTPADSATEEEWRELMRIPVSELEASVPKGGEKRAVAEKRKRDEQDVQDIKRFRRWFEGDTHAEMRRIAGLVPDASVTGAGGANLPAAVAVGGGVVQAEDYLTVLKKKMHGKAGQDDSRLQGTVLGRHGAEVGEDGGGDAELGEVVIEGGPVQRIRDWMPRLEDRVVKAPSTAQDRRDSAAGKRKEKTVESNHADDDLSMAEAEPEAETAAS</sequence>
<dbReference type="Pfam" id="PF07524">
    <property type="entry name" value="Bromo_TP"/>
    <property type="match status" value="1"/>
</dbReference>
<protein>
    <recommendedName>
        <fullName evidence="6">Bromodomain associated domain-containing protein</fullName>
    </recommendedName>
</protein>
<dbReference type="CDD" id="cd00076">
    <property type="entry name" value="HFD_SF"/>
    <property type="match status" value="1"/>
</dbReference>
<name>A0A3M7FBJ9_HORWE</name>
<gene>
    <name evidence="7" type="ORF">D0861_05999</name>
</gene>
<evidence type="ECO:0000259" key="6">
    <source>
        <dbReference type="SMART" id="SM00576"/>
    </source>
</evidence>
<comment type="caution">
    <text evidence="7">The sequence shown here is derived from an EMBL/GenBank/DDBJ whole genome shotgun (WGS) entry which is preliminary data.</text>
</comment>
<accession>A0A3M7FBJ9</accession>